<proteinExistence type="predicted"/>
<organism evidence="1 2">
    <name type="scientific">Rubrobacter marinus</name>
    <dbReference type="NCBI Taxonomy" id="2653852"/>
    <lineage>
        <taxon>Bacteria</taxon>
        <taxon>Bacillati</taxon>
        <taxon>Actinomycetota</taxon>
        <taxon>Rubrobacteria</taxon>
        <taxon>Rubrobacterales</taxon>
        <taxon>Rubrobacteraceae</taxon>
        <taxon>Rubrobacter</taxon>
    </lineage>
</organism>
<dbReference type="KEGG" id="rmar:GBA65_02270"/>
<dbReference type="RefSeq" id="WP_166395204.1">
    <property type="nucleotide sequence ID" value="NZ_CP045121.1"/>
</dbReference>
<protein>
    <recommendedName>
        <fullName evidence="3">PD-(D/E)XK nuclease superfamily protein</fullName>
    </recommendedName>
</protein>
<accession>A0A6G8PTW3</accession>
<reference evidence="1 2" key="1">
    <citation type="submission" date="2019-10" db="EMBL/GenBank/DDBJ databases">
        <title>Rubrobacter sp nov SCSIO 52915 isolated from a deep-sea sediment in the South China Sea.</title>
        <authorList>
            <person name="Chen R.W."/>
        </authorList>
    </citation>
    <scope>NUCLEOTIDE SEQUENCE [LARGE SCALE GENOMIC DNA]</scope>
    <source>
        <strain evidence="1 2">SCSIO 52915</strain>
    </source>
</reference>
<keyword evidence="2" id="KW-1185">Reference proteome</keyword>
<evidence type="ECO:0008006" key="3">
    <source>
        <dbReference type="Google" id="ProtNLM"/>
    </source>
</evidence>
<dbReference type="EMBL" id="CP045121">
    <property type="protein sequence ID" value="QIN77522.1"/>
    <property type="molecule type" value="Genomic_DNA"/>
</dbReference>
<evidence type="ECO:0000313" key="1">
    <source>
        <dbReference type="EMBL" id="QIN77522.1"/>
    </source>
</evidence>
<sequence length="342" mass="39158">MSKVHYFQRYSQRENVATNNTLLLLSRLYAHDPSYLAALLNDLLEPTEPIKVGPTFTQQRSHEGASVPDALIEQRSFKLVVEAKRGTEATLAQLKEHLNAFKDEETKVLVLLTPTEQTDAFKEGLRKAVKEFNVQSAEKGKEVVDLCTTFEKIINSFGAILADHDHEMRELLEDYEEYCYEETLLPQRDSWLRAVPCGKTFEDNKELKLYYQPVTRSSREHKYLGIYKDKQVRFIGKVQHIVEADLVEGELSGKLDGLGSGERTRIEKAIMKAKNIEGYDISTGHKFFLVEEFHETSFEKVSPGGLQSQRYFDLVNELGLKNAKELPEVAEIAPLLSEKKWR</sequence>
<name>A0A6G8PTW3_9ACTN</name>
<dbReference type="AlphaFoldDB" id="A0A6G8PTW3"/>
<dbReference type="Proteomes" id="UP000502706">
    <property type="component" value="Chromosome"/>
</dbReference>
<gene>
    <name evidence="1" type="ORF">GBA65_02270</name>
</gene>
<evidence type="ECO:0000313" key="2">
    <source>
        <dbReference type="Proteomes" id="UP000502706"/>
    </source>
</evidence>